<dbReference type="HOGENOM" id="CLU_123752_0_0_5"/>
<evidence type="ECO:0000256" key="1">
    <source>
        <dbReference type="SAM" id="MobiDB-lite"/>
    </source>
</evidence>
<evidence type="ECO:0000259" key="2">
    <source>
        <dbReference type="Pfam" id="PF05099"/>
    </source>
</evidence>
<evidence type="ECO:0000313" key="3">
    <source>
        <dbReference type="EMBL" id="CCG07949.1"/>
    </source>
</evidence>
<dbReference type="AlphaFoldDB" id="H6SIY4"/>
<dbReference type="SUPFAM" id="SSF158682">
    <property type="entry name" value="TerB-like"/>
    <property type="match status" value="1"/>
</dbReference>
<dbReference type="InterPro" id="IPR007791">
    <property type="entry name" value="DjlA_N"/>
</dbReference>
<keyword evidence="4" id="KW-1185">Reference proteome</keyword>
<sequence length="156" mass="16730">MIGAGSLGGSRLRRSDHSRRGDMLNPQAALIYGMVLVSAVDTEMSDSELRMIGDLVRTLPVFRDFDLDDLPAVASACAGLLEKDDGAEEAMALIDASLPPRLKATAYALACDVAAADGELKQEELRLLEIMRHSLKIDRLTAAALERGTSARFATV</sequence>
<feature type="region of interest" description="Disordered" evidence="1">
    <location>
        <begin position="1"/>
        <end position="20"/>
    </location>
</feature>
<dbReference type="STRING" id="1150469.RSPPHO_01323"/>
<dbReference type="EMBL" id="HE663493">
    <property type="protein sequence ID" value="CCG07949.1"/>
    <property type="molecule type" value="Genomic_DNA"/>
</dbReference>
<dbReference type="Pfam" id="PF05099">
    <property type="entry name" value="TerB"/>
    <property type="match status" value="1"/>
</dbReference>
<reference evidence="3 4" key="1">
    <citation type="submission" date="2012-02" db="EMBL/GenBank/DDBJ databases">
        <title>Shotgun genome sequence of Phaeospirillum photometricum DSM 122.</title>
        <authorList>
            <person name="Duquesne K."/>
            <person name="Sturgis J."/>
        </authorList>
    </citation>
    <scope>NUCLEOTIDE SEQUENCE [LARGE SCALE GENOMIC DNA]</scope>
    <source>
        <strain evidence="4">DSM122</strain>
    </source>
</reference>
<name>H6SIY4_PARPM</name>
<gene>
    <name evidence="3" type="ORF">RSPPHO_01323</name>
</gene>
<dbReference type="Gene3D" id="1.10.3680.10">
    <property type="entry name" value="TerB-like"/>
    <property type="match status" value="1"/>
</dbReference>
<evidence type="ECO:0000313" key="4">
    <source>
        <dbReference type="Proteomes" id="UP000033220"/>
    </source>
</evidence>
<organism evidence="3 4">
    <name type="scientific">Pararhodospirillum photometricum DSM 122</name>
    <dbReference type="NCBI Taxonomy" id="1150469"/>
    <lineage>
        <taxon>Bacteria</taxon>
        <taxon>Pseudomonadati</taxon>
        <taxon>Pseudomonadota</taxon>
        <taxon>Alphaproteobacteria</taxon>
        <taxon>Rhodospirillales</taxon>
        <taxon>Rhodospirillaceae</taxon>
        <taxon>Pararhodospirillum</taxon>
    </lineage>
</organism>
<dbReference type="KEGG" id="rpm:RSPPHO_01323"/>
<accession>H6SIY4</accession>
<proteinExistence type="predicted"/>
<dbReference type="OrthoDB" id="8448017at2"/>
<dbReference type="Proteomes" id="UP000033220">
    <property type="component" value="Chromosome DSM 122"/>
</dbReference>
<dbReference type="eggNOG" id="COG3793">
    <property type="taxonomic scope" value="Bacteria"/>
</dbReference>
<dbReference type="InterPro" id="IPR029024">
    <property type="entry name" value="TerB-like"/>
</dbReference>
<dbReference type="PATRIC" id="fig|1150469.3.peg.1494"/>
<feature type="domain" description="Co-chaperone DjlA N-terminal" evidence="2">
    <location>
        <begin position="28"/>
        <end position="141"/>
    </location>
</feature>
<protein>
    <recommendedName>
        <fullName evidence="2">Co-chaperone DjlA N-terminal domain-containing protein</fullName>
    </recommendedName>
</protein>
<dbReference type="CDD" id="cd07176">
    <property type="entry name" value="terB"/>
    <property type="match status" value="1"/>
</dbReference>